<dbReference type="AlphaFoldDB" id="A0A1G2EUA0"/>
<comment type="caution">
    <text evidence="1">The sequence shown here is derived from an EMBL/GenBank/DDBJ whole genome shotgun (WGS) entry which is preliminary data.</text>
</comment>
<organism evidence="1 2">
    <name type="scientific">Candidatus Nealsonbacteria bacterium RIFOXYC1_FULL_40_7</name>
    <dbReference type="NCBI Taxonomy" id="1801678"/>
    <lineage>
        <taxon>Bacteria</taxon>
        <taxon>Candidatus Nealsoniibacteriota</taxon>
    </lineage>
</organism>
<evidence type="ECO:0000313" key="1">
    <source>
        <dbReference type="EMBL" id="OGZ28961.1"/>
    </source>
</evidence>
<protein>
    <submittedName>
        <fullName evidence="1">Uncharacterized protein</fullName>
    </submittedName>
</protein>
<dbReference type="EMBL" id="MHMN01000007">
    <property type="protein sequence ID" value="OGZ28961.1"/>
    <property type="molecule type" value="Genomic_DNA"/>
</dbReference>
<dbReference type="Proteomes" id="UP000176326">
    <property type="component" value="Unassembled WGS sequence"/>
</dbReference>
<evidence type="ECO:0000313" key="2">
    <source>
        <dbReference type="Proteomes" id="UP000176326"/>
    </source>
</evidence>
<sequence>MAKVNANGKAGNVIIKDDCMWSWTDEEAQGIKTCFEPVEGEESIWDSPDTSELDMNYTCRPAAITDDKFNPPSNIEFLDLDSLMNGSLNTEEMQNYLQQFEQEE</sequence>
<proteinExistence type="predicted"/>
<accession>A0A1G2EUA0</accession>
<gene>
    <name evidence="1" type="ORF">A2427_04630</name>
</gene>
<name>A0A1G2EUA0_9BACT</name>
<reference evidence="1 2" key="1">
    <citation type="journal article" date="2016" name="Nat. Commun.">
        <title>Thousands of microbial genomes shed light on interconnected biogeochemical processes in an aquifer system.</title>
        <authorList>
            <person name="Anantharaman K."/>
            <person name="Brown C.T."/>
            <person name="Hug L.A."/>
            <person name="Sharon I."/>
            <person name="Castelle C.J."/>
            <person name="Probst A.J."/>
            <person name="Thomas B.C."/>
            <person name="Singh A."/>
            <person name="Wilkins M.J."/>
            <person name="Karaoz U."/>
            <person name="Brodie E.L."/>
            <person name="Williams K.H."/>
            <person name="Hubbard S.S."/>
            <person name="Banfield J.F."/>
        </authorList>
    </citation>
    <scope>NUCLEOTIDE SEQUENCE [LARGE SCALE GENOMIC DNA]</scope>
</reference>